<dbReference type="EMBL" id="JAIWYP010000009">
    <property type="protein sequence ID" value="KAH3775535.1"/>
    <property type="molecule type" value="Genomic_DNA"/>
</dbReference>
<evidence type="ECO:0000313" key="2">
    <source>
        <dbReference type="Proteomes" id="UP000828390"/>
    </source>
</evidence>
<comment type="caution">
    <text evidence="1">The sequence shown here is derived from an EMBL/GenBank/DDBJ whole genome shotgun (WGS) entry which is preliminary data.</text>
</comment>
<gene>
    <name evidence="1" type="ORF">DPMN_176938</name>
</gene>
<evidence type="ECO:0000313" key="1">
    <source>
        <dbReference type="EMBL" id="KAH3775535.1"/>
    </source>
</evidence>
<keyword evidence="2" id="KW-1185">Reference proteome</keyword>
<dbReference type="Proteomes" id="UP000828390">
    <property type="component" value="Unassembled WGS sequence"/>
</dbReference>
<protein>
    <submittedName>
        <fullName evidence="1">Uncharacterized protein</fullName>
    </submittedName>
</protein>
<accession>A0A9D4IIJ4</accession>
<organism evidence="1 2">
    <name type="scientific">Dreissena polymorpha</name>
    <name type="common">Zebra mussel</name>
    <name type="synonym">Mytilus polymorpha</name>
    <dbReference type="NCBI Taxonomy" id="45954"/>
    <lineage>
        <taxon>Eukaryota</taxon>
        <taxon>Metazoa</taxon>
        <taxon>Spiralia</taxon>
        <taxon>Lophotrochozoa</taxon>
        <taxon>Mollusca</taxon>
        <taxon>Bivalvia</taxon>
        <taxon>Autobranchia</taxon>
        <taxon>Heteroconchia</taxon>
        <taxon>Euheterodonta</taxon>
        <taxon>Imparidentia</taxon>
        <taxon>Neoheterodontei</taxon>
        <taxon>Myida</taxon>
        <taxon>Dreissenoidea</taxon>
        <taxon>Dreissenidae</taxon>
        <taxon>Dreissena</taxon>
    </lineage>
</organism>
<proteinExistence type="predicted"/>
<reference evidence="1" key="2">
    <citation type="submission" date="2020-11" db="EMBL/GenBank/DDBJ databases">
        <authorList>
            <person name="McCartney M.A."/>
            <person name="Auch B."/>
            <person name="Kono T."/>
            <person name="Mallez S."/>
            <person name="Becker A."/>
            <person name="Gohl D.M."/>
            <person name="Silverstein K.A.T."/>
            <person name="Koren S."/>
            <person name="Bechman K.B."/>
            <person name="Herman A."/>
            <person name="Abrahante J.E."/>
            <person name="Garbe J."/>
        </authorList>
    </citation>
    <scope>NUCLEOTIDE SEQUENCE</scope>
    <source>
        <strain evidence="1">Duluth1</strain>
        <tissue evidence="1">Whole animal</tissue>
    </source>
</reference>
<name>A0A9D4IIJ4_DREPO</name>
<dbReference type="AlphaFoldDB" id="A0A9D4IIJ4"/>
<sequence length="98" mass="10734">MFTRKGRAIDNIPPSSSALDLHIKRAAYQAGFCWDSHLANNKRPNHMAHGVGSAAKMEYGNLSGQRYRKLPSLVPNSSDVDARVKMAAEDIASVLKQP</sequence>
<reference evidence="1" key="1">
    <citation type="journal article" date="2019" name="bioRxiv">
        <title>The Genome of the Zebra Mussel, Dreissena polymorpha: A Resource for Invasive Species Research.</title>
        <authorList>
            <person name="McCartney M.A."/>
            <person name="Auch B."/>
            <person name="Kono T."/>
            <person name="Mallez S."/>
            <person name="Zhang Y."/>
            <person name="Obille A."/>
            <person name="Becker A."/>
            <person name="Abrahante J.E."/>
            <person name="Garbe J."/>
            <person name="Badalamenti J.P."/>
            <person name="Herman A."/>
            <person name="Mangelson H."/>
            <person name="Liachko I."/>
            <person name="Sullivan S."/>
            <person name="Sone E.D."/>
            <person name="Koren S."/>
            <person name="Silverstein K.A.T."/>
            <person name="Beckman K.B."/>
            <person name="Gohl D.M."/>
        </authorList>
    </citation>
    <scope>NUCLEOTIDE SEQUENCE</scope>
    <source>
        <strain evidence="1">Duluth1</strain>
        <tissue evidence="1">Whole animal</tissue>
    </source>
</reference>